<sequence>MNECECGHVWQTRGSARLLLTRNHPIPSPAFRAGAPVNPLGRPQLRGVVLLPYPGHNSSLRATTEKFSKIRQKPSNTLPDPGIPGSGGENHAMSSPALDEARRSVRLLLIKNYPVPTIAFRARAPATHQVIRSSAVSCISPTEIHL</sequence>
<name>A0A2H1WTZ3_SPOFR</name>
<accession>A0A2H1WTZ3</accession>
<proteinExistence type="predicted"/>
<protein>
    <submittedName>
        <fullName evidence="2">SFRICE_019056</fullName>
    </submittedName>
</protein>
<dbReference type="AlphaFoldDB" id="A0A2H1WTZ3"/>
<evidence type="ECO:0000256" key="1">
    <source>
        <dbReference type="SAM" id="MobiDB-lite"/>
    </source>
</evidence>
<feature type="region of interest" description="Disordered" evidence="1">
    <location>
        <begin position="72"/>
        <end position="96"/>
    </location>
</feature>
<dbReference type="EMBL" id="ODYU01011040">
    <property type="protein sequence ID" value="SOQ56528.1"/>
    <property type="molecule type" value="Genomic_DNA"/>
</dbReference>
<reference evidence="2" key="1">
    <citation type="submission" date="2016-07" db="EMBL/GenBank/DDBJ databases">
        <authorList>
            <person name="Bretaudeau A."/>
        </authorList>
    </citation>
    <scope>NUCLEOTIDE SEQUENCE</scope>
    <source>
        <strain evidence="2">Rice</strain>
        <tissue evidence="2">Whole body</tissue>
    </source>
</reference>
<organism evidence="2">
    <name type="scientific">Spodoptera frugiperda</name>
    <name type="common">Fall armyworm</name>
    <dbReference type="NCBI Taxonomy" id="7108"/>
    <lineage>
        <taxon>Eukaryota</taxon>
        <taxon>Metazoa</taxon>
        <taxon>Ecdysozoa</taxon>
        <taxon>Arthropoda</taxon>
        <taxon>Hexapoda</taxon>
        <taxon>Insecta</taxon>
        <taxon>Pterygota</taxon>
        <taxon>Neoptera</taxon>
        <taxon>Endopterygota</taxon>
        <taxon>Lepidoptera</taxon>
        <taxon>Glossata</taxon>
        <taxon>Ditrysia</taxon>
        <taxon>Noctuoidea</taxon>
        <taxon>Noctuidae</taxon>
        <taxon>Amphipyrinae</taxon>
        <taxon>Spodoptera</taxon>
    </lineage>
</organism>
<evidence type="ECO:0000313" key="2">
    <source>
        <dbReference type="EMBL" id="SOQ56528.1"/>
    </source>
</evidence>
<gene>
    <name evidence="2" type="ORF">SFRICE_019056</name>
</gene>